<keyword evidence="3" id="KW-0560">Oxidoreductase</keyword>
<protein>
    <submittedName>
        <fullName evidence="4">Cobalt-precorrin-6A reductase</fullName>
    </submittedName>
</protein>
<evidence type="ECO:0000313" key="4">
    <source>
        <dbReference type="EMBL" id="CDX04285.1"/>
    </source>
</evidence>
<gene>
    <name evidence="4" type="ORF">DPCES_4399</name>
</gene>
<dbReference type="EMBL" id="LK996017">
    <property type="protein sequence ID" value="CDX04285.1"/>
    <property type="molecule type" value="Genomic_DNA"/>
</dbReference>
<keyword evidence="2" id="KW-0169">Cobalamin biosynthesis</keyword>
<reference evidence="4" key="1">
    <citation type="submission" date="2014-07" db="EMBL/GenBank/DDBJ databases">
        <authorList>
            <person name="Hornung V.Bastian."/>
        </authorList>
    </citation>
    <scope>NUCLEOTIDE SEQUENCE</scope>
    <source>
        <strain evidence="4">PCE-S</strain>
    </source>
</reference>
<dbReference type="PANTHER" id="PTHR36925">
    <property type="entry name" value="COBALT-PRECORRIN-6A REDUCTASE"/>
    <property type="match status" value="1"/>
</dbReference>
<dbReference type="PANTHER" id="PTHR36925:SF1">
    <property type="entry name" value="COBALT-PRECORRIN-6A REDUCTASE"/>
    <property type="match status" value="1"/>
</dbReference>
<dbReference type="InterPro" id="IPR003723">
    <property type="entry name" value="Precorrin-6x_reduct"/>
</dbReference>
<evidence type="ECO:0000256" key="1">
    <source>
        <dbReference type="ARBA" id="ARBA00004953"/>
    </source>
</evidence>
<dbReference type="PROSITE" id="PS51014">
    <property type="entry name" value="COBK_CBIJ"/>
    <property type="match status" value="1"/>
</dbReference>
<evidence type="ECO:0000256" key="3">
    <source>
        <dbReference type="ARBA" id="ARBA00023002"/>
    </source>
</evidence>
<dbReference type="PATRIC" id="fig|49338.4.peg.4735"/>
<accession>A0A098B7B3</accession>
<sequence>MRLFVLAGTEDGRELALALQERGHEVLVSTLTEYGAELAERQGLRTCSGALDQDSLMKILQEQAIHALIDATHPYAQNIRNLAWCVAGECNLPYFRWERPSGAYPVHPLLYFTATIEEAARLAARLGKRIFLSTGSKNLRDWMESLELKDCQLYVRVLPTSQVLSQCEEAGLKPYQIIAMQGPFSRRFNEGLWEQLNIDVVITKDSGAVGGTDEKVQACLQLGIPIIVLERPQETQPGMAAEKDTATIEEFMRKVEEHCEN</sequence>
<dbReference type="UniPathway" id="UPA00148"/>
<dbReference type="GO" id="GO:0016994">
    <property type="term" value="F:precorrin-6A reductase activity"/>
    <property type="evidence" value="ECO:0007669"/>
    <property type="project" value="InterPro"/>
</dbReference>
<organism evidence="4">
    <name type="scientific">Desulfitobacterium hafniense</name>
    <name type="common">Desulfitobacterium frappieri</name>
    <dbReference type="NCBI Taxonomy" id="49338"/>
    <lineage>
        <taxon>Bacteria</taxon>
        <taxon>Bacillati</taxon>
        <taxon>Bacillota</taxon>
        <taxon>Clostridia</taxon>
        <taxon>Eubacteriales</taxon>
        <taxon>Desulfitobacteriaceae</taxon>
        <taxon>Desulfitobacterium</taxon>
    </lineage>
</organism>
<dbReference type="Pfam" id="PF02571">
    <property type="entry name" value="CbiJ"/>
    <property type="match status" value="1"/>
</dbReference>
<evidence type="ECO:0000256" key="2">
    <source>
        <dbReference type="ARBA" id="ARBA00022573"/>
    </source>
</evidence>
<comment type="pathway">
    <text evidence="1">Cofactor biosynthesis; adenosylcobalamin biosynthesis.</text>
</comment>
<dbReference type="RefSeq" id="WP_208926352.1">
    <property type="nucleotide sequence ID" value="NZ_LK996017.1"/>
</dbReference>
<name>A0A098B7B3_DESHA</name>
<dbReference type="AlphaFoldDB" id="A0A098B7B3"/>
<dbReference type="GO" id="GO:0009236">
    <property type="term" value="P:cobalamin biosynthetic process"/>
    <property type="evidence" value="ECO:0007669"/>
    <property type="project" value="UniProtKB-UniPathway"/>
</dbReference>
<proteinExistence type="predicted"/>
<dbReference type="NCBIfam" id="TIGR00715">
    <property type="entry name" value="precor6x_red"/>
    <property type="match status" value="1"/>
</dbReference>